<evidence type="ECO:0000313" key="4">
    <source>
        <dbReference type="EMBL" id="OIR07904.1"/>
    </source>
</evidence>
<name>A0A1J5SV22_9ZZZZ</name>
<keyword evidence="1" id="KW-0732">Signal</keyword>
<reference evidence="4" key="1">
    <citation type="submission" date="2016-10" db="EMBL/GenBank/DDBJ databases">
        <title>Sequence of Gallionella enrichment culture.</title>
        <authorList>
            <person name="Poehlein A."/>
            <person name="Muehling M."/>
            <person name="Daniel R."/>
        </authorList>
    </citation>
    <scope>NUCLEOTIDE SEQUENCE</scope>
</reference>
<sequence length="129" mass="13609">MGKKFALAIAMAGITLLAGCATAGNEKLGEATGASLSKTLTKGVTTKTQVEAALGQPTNVSFNSGQEQWTYNFAHATPTAVDFVPVVNLFVHHADVHRKELVVLFNKKDVVQNYAFTDGESVVKSGVGQ</sequence>
<dbReference type="PROSITE" id="PS51257">
    <property type="entry name" value="PROKAR_LIPOPROTEIN"/>
    <property type="match status" value="1"/>
</dbReference>
<evidence type="ECO:0000256" key="2">
    <source>
        <dbReference type="ARBA" id="ARBA00023136"/>
    </source>
</evidence>
<protein>
    <submittedName>
        <fullName evidence="4">SmpA / OmlA family protein</fullName>
    </submittedName>
</protein>
<dbReference type="EMBL" id="MLJW01000034">
    <property type="protein sequence ID" value="OIR07904.1"/>
    <property type="molecule type" value="Genomic_DNA"/>
</dbReference>
<dbReference type="AlphaFoldDB" id="A0A1J5SV22"/>
<dbReference type="InterPro" id="IPR037873">
    <property type="entry name" value="BamE-like"/>
</dbReference>
<evidence type="ECO:0000259" key="3">
    <source>
        <dbReference type="Pfam" id="PF04355"/>
    </source>
</evidence>
<feature type="domain" description="Outer membrane protein assembly factor BamE" evidence="3">
    <location>
        <begin position="38"/>
        <end position="113"/>
    </location>
</feature>
<keyword evidence="2" id="KW-0472">Membrane</keyword>
<comment type="caution">
    <text evidence="4">The sequence shown here is derived from an EMBL/GenBank/DDBJ whole genome shotgun (WGS) entry which is preliminary data.</text>
</comment>
<dbReference type="InterPro" id="IPR007450">
    <property type="entry name" value="BamE_dom"/>
</dbReference>
<gene>
    <name evidence="4" type="ORF">GALL_97670</name>
</gene>
<evidence type="ECO:0000256" key="1">
    <source>
        <dbReference type="ARBA" id="ARBA00022729"/>
    </source>
</evidence>
<organism evidence="4">
    <name type="scientific">mine drainage metagenome</name>
    <dbReference type="NCBI Taxonomy" id="410659"/>
    <lineage>
        <taxon>unclassified sequences</taxon>
        <taxon>metagenomes</taxon>
        <taxon>ecological metagenomes</taxon>
    </lineage>
</organism>
<proteinExistence type="predicted"/>
<accession>A0A1J5SV22</accession>
<dbReference type="Gene3D" id="3.30.1450.10">
    <property type="match status" value="1"/>
</dbReference>
<dbReference type="Pfam" id="PF04355">
    <property type="entry name" value="BamE"/>
    <property type="match status" value="1"/>
</dbReference>
<dbReference type="GO" id="GO:0019867">
    <property type="term" value="C:outer membrane"/>
    <property type="evidence" value="ECO:0007669"/>
    <property type="project" value="InterPro"/>
</dbReference>